<evidence type="ECO:0000256" key="4">
    <source>
        <dbReference type="ARBA" id="ARBA00022679"/>
    </source>
</evidence>
<dbReference type="PANTHER" id="PTHR22984:SF11">
    <property type="entry name" value="AURORA KINASE-RELATED"/>
    <property type="match status" value="1"/>
</dbReference>
<evidence type="ECO:0000256" key="5">
    <source>
        <dbReference type="ARBA" id="ARBA00022741"/>
    </source>
</evidence>
<evidence type="ECO:0000256" key="7">
    <source>
        <dbReference type="ARBA" id="ARBA00022840"/>
    </source>
</evidence>
<comment type="similarity">
    <text evidence="1">Belongs to the protein kinase superfamily. CAMK Ser/Thr protein kinase family. PIM subfamily.</text>
</comment>
<dbReference type="PROSITE" id="PS00108">
    <property type="entry name" value="PROTEIN_KINASE_ST"/>
    <property type="match status" value="1"/>
</dbReference>
<dbReference type="EC" id="2.7.11.1" evidence="2"/>
<reference evidence="12 13" key="1">
    <citation type="submission" date="2019-07" db="EMBL/GenBank/DDBJ databases">
        <title>Chromosome genome assembly for large yellow croaker.</title>
        <authorList>
            <person name="Xiao S."/>
        </authorList>
    </citation>
    <scope>NUCLEOTIDE SEQUENCE [LARGE SCALE GENOMIC DNA]</scope>
    <source>
        <strain evidence="12">JMULYC20181020</strain>
        <tissue evidence="12">Muscle</tissue>
    </source>
</reference>
<name>A0A6G0J2X9_LARCR</name>
<dbReference type="InterPro" id="IPR008271">
    <property type="entry name" value="Ser/Thr_kinase_AS"/>
</dbReference>
<evidence type="ECO:0000256" key="9">
    <source>
        <dbReference type="ARBA" id="ARBA00048679"/>
    </source>
</evidence>
<dbReference type="Proteomes" id="UP000424527">
    <property type="component" value="Unassembled WGS sequence"/>
</dbReference>
<dbReference type="InterPro" id="IPR000719">
    <property type="entry name" value="Prot_kinase_dom"/>
</dbReference>
<feature type="compositionally biased region" description="Low complexity" evidence="10">
    <location>
        <begin position="160"/>
        <end position="175"/>
    </location>
</feature>
<feature type="region of interest" description="Disordered" evidence="10">
    <location>
        <begin position="117"/>
        <end position="175"/>
    </location>
</feature>
<evidence type="ECO:0000256" key="10">
    <source>
        <dbReference type="SAM" id="MobiDB-lite"/>
    </source>
</evidence>
<dbReference type="SMART" id="SM00220">
    <property type="entry name" value="S_TKc"/>
    <property type="match status" value="1"/>
</dbReference>
<organism evidence="12 13">
    <name type="scientific">Larimichthys crocea</name>
    <name type="common">Large yellow croaker</name>
    <name type="synonym">Pseudosciaena crocea</name>
    <dbReference type="NCBI Taxonomy" id="215358"/>
    <lineage>
        <taxon>Eukaryota</taxon>
        <taxon>Metazoa</taxon>
        <taxon>Chordata</taxon>
        <taxon>Craniata</taxon>
        <taxon>Vertebrata</taxon>
        <taxon>Euteleostomi</taxon>
        <taxon>Actinopterygii</taxon>
        <taxon>Neopterygii</taxon>
        <taxon>Teleostei</taxon>
        <taxon>Neoteleostei</taxon>
        <taxon>Acanthomorphata</taxon>
        <taxon>Eupercaria</taxon>
        <taxon>Sciaenidae</taxon>
        <taxon>Larimichthys</taxon>
    </lineage>
</organism>
<keyword evidence="6 12" id="KW-0418">Kinase</keyword>
<keyword evidence="5" id="KW-0547">Nucleotide-binding</keyword>
<dbReference type="EMBL" id="REGW02000003">
    <property type="protein sequence ID" value="KAE8297893.1"/>
    <property type="molecule type" value="Genomic_DNA"/>
</dbReference>
<dbReference type="Pfam" id="PF00069">
    <property type="entry name" value="Pkinase"/>
    <property type="match status" value="1"/>
</dbReference>
<keyword evidence="3" id="KW-0723">Serine/threonine-protein kinase</keyword>
<dbReference type="Gene3D" id="3.30.200.20">
    <property type="entry name" value="Phosphorylase Kinase, domain 1"/>
    <property type="match status" value="1"/>
</dbReference>
<dbReference type="GO" id="GO:0043066">
    <property type="term" value="P:negative regulation of apoptotic process"/>
    <property type="evidence" value="ECO:0007669"/>
    <property type="project" value="TreeGrafter"/>
</dbReference>
<dbReference type="AlphaFoldDB" id="A0A6G0J2X9"/>
<dbReference type="PANTHER" id="PTHR22984">
    <property type="entry name" value="SERINE/THREONINE-PROTEIN KINASE PIM"/>
    <property type="match status" value="1"/>
</dbReference>
<proteinExistence type="inferred from homology"/>
<keyword evidence="7" id="KW-0067">ATP-binding</keyword>
<feature type="region of interest" description="Disordered" evidence="10">
    <location>
        <begin position="31"/>
        <end position="91"/>
    </location>
</feature>
<evidence type="ECO:0000256" key="2">
    <source>
        <dbReference type="ARBA" id="ARBA00012513"/>
    </source>
</evidence>
<gene>
    <name evidence="12" type="ORF">D5F01_LYC02372</name>
</gene>
<keyword evidence="13" id="KW-1185">Reference proteome</keyword>
<dbReference type="GO" id="GO:0005524">
    <property type="term" value="F:ATP binding"/>
    <property type="evidence" value="ECO:0007669"/>
    <property type="project" value="UniProtKB-KW"/>
</dbReference>
<protein>
    <recommendedName>
        <fullName evidence="2">non-specific serine/threonine protein kinase</fullName>
        <ecNumber evidence="2">2.7.11.1</ecNumber>
    </recommendedName>
</protein>
<evidence type="ECO:0000259" key="11">
    <source>
        <dbReference type="PROSITE" id="PS50011"/>
    </source>
</evidence>
<keyword evidence="4" id="KW-0808">Transferase</keyword>
<comment type="catalytic activity">
    <reaction evidence="9">
        <text>L-seryl-[protein] + ATP = O-phospho-L-seryl-[protein] + ADP + H(+)</text>
        <dbReference type="Rhea" id="RHEA:17989"/>
        <dbReference type="Rhea" id="RHEA-COMP:9863"/>
        <dbReference type="Rhea" id="RHEA-COMP:11604"/>
        <dbReference type="ChEBI" id="CHEBI:15378"/>
        <dbReference type="ChEBI" id="CHEBI:29999"/>
        <dbReference type="ChEBI" id="CHEBI:30616"/>
        <dbReference type="ChEBI" id="CHEBI:83421"/>
        <dbReference type="ChEBI" id="CHEBI:456216"/>
        <dbReference type="EC" id="2.7.11.1"/>
    </reaction>
</comment>
<dbReference type="InterPro" id="IPR051138">
    <property type="entry name" value="PIM_Ser/Thr_kinase"/>
</dbReference>
<evidence type="ECO:0000256" key="1">
    <source>
        <dbReference type="ARBA" id="ARBA00005505"/>
    </source>
</evidence>
<dbReference type="PROSITE" id="PS50011">
    <property type="entry name" value="PROTEIN_KINASE_DOM"/>
    <property type="match status" value="1"/>
</dbReference>
<evidence type="ECO:0000256" key="6">
    <source>
        <dbReference type="ARBA" id="ARBA00022777"/>
    </source>
</evidence>
<comment type="catalytic activity">
    <reaction evidence="8">
        <text>L-threonyl-[protein] + ATP = O-phospho-L-threonyl-[protein] + ADP + H(+)</text>
        <dbReference type="Rhea" id="RHEA:46608"/>
        <dbReference type="Rhea" id="RHEA-COMP:11060"/>
        <dbReference type="Rhea" id="RHEA-COMP:11605"/>
        <dbReference type="ChEBI" id="CHEBI:15378"/>
        <dbReference type="ChEBI" id="CHEBI:30013"/>
        <dbReference type="ChEBI" id="CHEBI:30616"/>
        <dbReference type="ChEBI" id="CHEBI:61977"/>
        <dbReference type="ChEBI" id="CHEBI:456216"/>
        <dbReference type="EC" id="2.7.11.1"/>
    </reaction>
</comment>
<dbReference type="SUPFAM" id="SSF56112">
    <property type="entry name" value="Protein kinase-like (PK-like)"/>
    <property type="match status" value="1"/>
</dbReference>
<feature type="compositionally biased region" description="Basic and acidic residues" evidence="10">
    <location>
        <begin position="124"/>
        <end position="143"/>
    </location>
</feature>
<feature type="domain" description="Protein kinase" evidence="11">
    <location>
        <begin position="185"/>
        <end position="428"/>
    </location>
</feature>
<evidence type="ECO:0000313" key="12">
    <source>
        <dbReference type="EMBL" id="KAE8297893.1"/>
    </source>
</evidence>
<evidence type="ECO:0000313" key="13">
    <source>
        <dbReference type="Proteomes" id="UP000424527"/>
    </source>
</evidence>
<feature type="compositionally biased region" description="Low complexity" evidence="10">
    <location>
        <begin position="81"/>
        <end position="91"/>
    </location>
</feature>
<sequence>MVPGLINIHTQPLATKDVLDYLNDFCVKETSRSSSEAEFTVDVKASSEKTSKRKSEDSPERGSKRSRGSQSPHEACSQALSGSSSSTHSSTSSSVYIVAPEMPEEFHSLSSFSSEAEFTVDVKTSSEEKTSKRKSEESLERASKRSRGSPSAGPSHRVCSSEGPSTSSSSNSVPSNNLDAFEAKYSLQEMLGQGSYGSVFAGERKKDNLHLLDGNITMVPLEVALLLSLKPAESETSAVVTLLDWFDLRDVLILILERPDPSMDLFDYIHSRQDPMKEHKAKIITRQLVDALIEIHSKGVFHGDIKSDNILIETGSDVPRVRIIDFGCGAFLSDATHIQRRVFLGSPPERWRNETLRPEPTTVWRLGLVLFEMLHRCYPFQTSFAIMNIDVIMNNSLSYDYQNFILSCLMKNPDARPTFAMLKDHPWLM</sequence>
<dbReference type="GO" id="GO:0007346">
    <property type="term" value="P:regulation of mitotic cell cycle"/>
    <property type="evidence" value="ECO:0007669"/>
    <property type="project" value="TreeGrafter"/>
</dbReference>
<evidence type="ECO:0000256" key="8">
    <source>
        <dbReference type="ARBA" id="ARBA00047899"/>
    </source>
</evidence>
<dbReference type="Gene3D" id="1.10.510.10">
    <property type="entry name" value="Transferase(Phosphotransferase) domain 1"/>
    <property type="match status" value="1"/>
</dbReference>
<evidence type="ECO:0000256" key="3">
    <source>
        <dbReference type="ARBA" id="ARBA00022527"/>
    </source>
</evidence>
<dbReference type="GO" id="GO:0005737">
    <property type="term" value="C:cytoplasm"/>
    <property type="evidence" value="ECO:0007669"/>
    <property type="project" value="TreeGrafter"/>
</dbReference>
<comment type="caution">
    <text evidence="12">The sequence shown here is derived from an EMBL/GenBank/DDBJ whole genome shotgun (WGS) entry which is preliminary data.</text>
</comment>
<accession>A0A6G0J2X9</accession>
<dbReference type="GO" id="GO:0004674">
    <property type="term" value="F:protein serine/threonine kinase activity"/>
    <property type="evidence" value="ECO:0007669"/>
    <property type="project" value="UniProtKB-KW"/>
</dbReference>
<dbReference type="InterPro" id="IPR011009">
    <property type="entry name" value="Kinase-like_dom_sf"/>
</dbReference>
<feature type="compositionally biased region" description="Basic and acidic residues" evidence="10">
    <location>
        <begin position="45"/>
        <end position="63"/>
    </location>
</feature>